<name>A0AAV2NLI8_9HYME</name>
<proteinExistence type="predicted"/>
<evidence type="ECO:0000313" key="2">
    <source>
        <dbReference type="Proteomes" id="UP001497644"/>
    </source>
</evidence>
<protein>
    <submittedName>
        <fullName evidence="1">Uncharacterized protein</fullName>
    </submittedName>
</protein>
<accession>A0AAV2NLI8</accession>
<gene>
    <name evidence="1" type="ORF">LPLAT_LOCUS6292</name>
</gene>
<organism evidence="1 2">
    <name type="scientific">Lasius platythorax</name>
    <dbReference type="NCBI Taxonomy" id="488582"/>
    <lineage>
        <taxon>Eukaryota</taxon>
        <taxon>Metazoa</taxon>
        <taxon>Ecdysozoa</taxon>
        <taxon>Arthropoda</taxon>
        <taxon>Hexapoda</taxon>
        <taxon>Insecta</taxon>
        <taxon>Pterygota</taxon>
        <taxon>Neoptera</taxon>
        <taxon>Endopterygota</taxon>
        <taxon>Hymenoptera</taxon>
        <taxon>Apocrita</taxon>
        <taxon>Aculeata</taxon>
        <taxon>Formicoidea</taxon>
        <taxon>Formicidae</taxon>
        <taxon>Formicinae</taxon>
        <taxon>Lasius</taxon>
        <taxon>Lasius</taxon>
    </lineage>
</organism>
<dbReference type="EMBL" id="OZ034825">
    <property type="protein sequence ID" value="CAL1680234.1"/>
    <property type="molecule type" value="Genomic_DNA"/>
</dbReference>
<dbReference type="Proteomes" id="UP001497644">
    <property type="component" value="Chromosome 2"/>
</dbReference>
<dbReference type="AlphaFoldDB" id="A0AAV2NLI8"/>
<reference evidence="1" key="1">
    <citation type="submission" date="2024-04" db="EMBL/GenBank/DDBJ databases">
        <authorList>
            <consortium name="Molecular Ecology Group"/>
        </authorList>
    </citation>
    <scope>NUCLEOTIDE SEQUENCE</scope>
</reference>
<keyword evidence="2" id="KW-1185">Reference proteome</keyword>
<evidence type="ECO:0000313" key="1">
    <source>
        <dbReference type="EMBL" id="CAL1680234.1"/>
    </source>
</evidence>
<sequence length="84" mass="9732">MKLITTTRAKRRRRGRKKNEIEMADGLTTNMRMAEEKIVTVLCAIKDSKHRSFYALWKITRLFGDISTEARWILIIVAPTATHA</sequence>